<gene>
    <name evidence="1" type="ORF">DD762_04060</name>
</gene>
<comment type="caution">
    <text evidence="1">The sequence shown here is derived from an EMBL/GenBank/DDBJ whole genome shotgun (WGS) entry which is preliminary data.</text>
</comment>
<reference evidence="1 2" key="1">
    <citation type="submission" date="2018-04" db="EMBL/GenBank/DDBJ databases">
        <title>Draft Genomic Sequencing Of Potential Extraintestinal Pathogenic Escherichia coli B8S56 Isolated from Retail Chicken Skin.</title>
        <authorList>
            <person name="Xu A."/>
            <person name="Tilman S."/>
            <person name="Wisser-Parker K."/>
            <person name="Scullen O.J."/>
            <person name="Sommers C."/>
        </authorList>
    </citation>
    <scope>NUCLEOTIDE SEQUENCE [LARGE SCALE GENOMIC DNA]</scope>
    <source>
        <strain evidence="1 2">B8S56</strain>
    </source>
</reference>
<accession>A0A0D8WF15</accession>
<dbReference type="AlphaFoldDB" id="A0A0D8WF15"/>
<dbReference type="EMBL" id="QEMT01000004">
    <property type="protein sequence ID" value="PWH63675.1"/>
    <property type="molecule type" value="Genomic_DNA"/>
</dbReference>
<dbReference type="Proteomes" id="UP000245761">
    <property type="component" value="Unassembled WGS sequence"/>
</dbReference>
<evidence type="ECO:0000313" key="1">
    <source>
        <dbReference type="EMBL" id="PWH63675.1"/>
    </source>
</evidence>
<organism evidence="1 2">
    <name type="scientific">Escherichia coli</name>
    <dbReference type="NCBI Taxonomy" id="562"/>
    <lineage>
        <taxon>Bacteria</taxon>
        <taxon>Pseudomonadati</taxon>
        <taxon>Pseudomonadota</taxon>
        <taxon>Gammaproteobacteria</taxon>
        <taxon>Enterobacterales</taxon>
        <taxon>Enterobacteriaceae</taxon>
        <taxon>Escherichia</taxon>
    </lineage>
</organism>
<protein>
    <submittedName>
        <fullName evidence="1">Uncharacterized protein</fullName>
    </submittedName>
</protein>
<name>A0A0D8WF15_ECOLX</name>
<evidence type="ECO:0000313" key="2">
    <source>
        <dbReference type="Proteomes" id="UP000245761"/>
    </source>
</evidence>
<sequence>MEMISILAKKLLQDITKCGPDRVSSLSLVPRSENMAAAIRRVNSMQYDVYTQTEVSNGKPSRRFRQFCRRPRKSIRSR</sequence>
<proteinExistence type="predicted"/>